<dbReference type="AlphaFoldDB" id="A0A8X6YUN1"/>
<comment type="caution">
    <text evidence="2">The sequence shown here is derived from an EMBL/GenBank/DDBJ whole genome shotgun (WGS) entry which is preliminary data.</text>
</comment>
<dbReference type="OrthoDB" id="1728974at2759"/>
<feature type="region of interest" description="Disordered" evidence="1">
    <location>
        <begin position="1"/>
        <end position="20"/>
    </location>
</feature>
<keyword evidence="3" id="KW-1185">Reference proteome</keyword>
<evidence type="ECO:0000313" key="3">
    <source>
        <dbReference type="Proteomes" id="UP000886998"/>
    </source>
</evidence>
<organism evidence="2 3">
    <name type="scientific">Trichonephila inaurata madagascariensis</name>
    <dbReference type="NCBI Taxonomy" id="2747483"/>
    <lineage>
        <taxon>Eukaryota</taxon>
        <taxon>Metazoa</taxon>
        <taxon>Ecdysozoa</taxon>
        <taxon>Arthropoda</taxon>
        <taxon>Chelicerata</taxon>
        <taxon>Arachnida</taxon>
        <taxon>Araneae</taxon>
        <taxon>Araneomorphae</taxon>
        <taxon>Entelegynae</taxon>
        <taxon>Araneoidea</taxon>
        <taxon>Nephilidae</taxon>
        <taxon>Trichonephila</taxon>
        <taxon>Trichonephila inaurata</taxon>
    </lineage>
</organism>
<name>A0A8X6YUN1_9ARAC</name>
<dbReference type="EMBL" id="BMAV01021728">
    <property type="protein sequence ID" value="GFY76034.1"/>
    <property type="molecule type" value="Genomic_DNA"/>
</dbReference>
<sequence length="154" mass="17978">MPRLRGRAFNTGQRTQHAQLVHHRRLNRTAEEHSTDNVNLRNQFASTRVNENSEQRNQRLRANTLRQREARQRASNALRECNQQRMQNHRALTRASFNRHAFEYDLEIDNSLQNDNYAIVIKSDKVPYGEHAGTYNVPTINEVAVVMTGDPTER</sequence>
<proteinExistence type="predicted"/>
<dbReference type="Proteomes" id="UP000886998">
    <property type="component" value="Unassembled WGS sequence"/>
</dbReference>
<evidence type="ECO:0000313" key="2">
    <source>
        <dbReference type="EMBL" id="GFY76034.1"/>
    </source>
</evidence>
<protein>
    <submittedName>
        <fullName evidence="2">Uncharacterized protein</fullName>
    </submittedName>
</protein>
<evidence type="ECO:0000256" key="1">
    <source>
        <dbReference type="SAM" id="MobiDB-lite"/>
    </source>
</evidence>
<accession>A0A8X6YUN1</accession>
<reference evidence="2" key="1">
    <citation type="submission" date="2020-08" db="EMBL/GenBank/DDBJ databases">
        <title>Multicomponent nature underlies the extraordinary mechanical properties of spider dragline silk.</title>
        <authorList>
            <person name="Kono N."/>
            <person name="Nakamura H."/>
            <person name="Mori M."/>
            <person name="Yoshida Y."/>
            <person name="Ohtoshi R."/>
            <person name="Malay A.D."/>
            <person name="Moran D.A.P."/>
            <person name="Tomita M."/>
            <person name="Numata K."/>
            <person name="Arakawa K."/>
        </authorList>
    </citation>
    <scope>NUCLEOTIDE SEQUENCE</scope>
</reference>
<gene>
    <name evidence="2" type="primary">EVAR_46953_1</name>
    <name evidence="2" type="ORF">TNIN_99841</name>
</gene>